<keyword evidence="2" id="KW-1185">Reference proteome</keyword>
<name>A0ACC1HT06_9FUNG</name>
<sequence>MTTVFSPSSKAHTSSGALIGGGGSEGEAPAMQLASRSLLYGAQDKALAKVNSMFVSHTLGEMRFWERDLHRQIDEKHSQMRNVVCMSYPDLVDAANSVIAMKSQADLISKRIASLEALISTIPHTQQMRQPPVVDGYDTLTDSDSQTWKHALAIRLKVLVDAPEQVWKLVERNMYLHAALVYLFAEHIYCELTGNTFVEASSGVQVHPMIEFPIIQRQWAVVASLRSHILDRANRSLSCPDRQPLSISSPRARLNALCAQLVLDHWTGFEQASSEFLEGRRDAIMSELRILSNKRYSSIESTTTHLIGALAMIMSTILDYSLLFLGAGSASDALPSQTLVTLATLLTGVDVAAMFPDQTSLGGALNKCTMLPETKRSQHKLSIKGPDTPMRERSAIPNGVLERDMSAEPDANDSIPLAMPMFAQVLAGLVPEPHARNNIALSAGSSLRSATTTNATMTFASLVAGPANLMGRYLPQDVLDFLPPPQSILPPEAMACRDDPKALFESLRHAQARLESRLLDHIRSWWSDTWSLIASHFDQPFTAILRRIKDASEVRDRVLAWESEQLGSNWWDTCRRIWGDNNSPTALLSFSPYVQSELERHLTRIVQDSLNSALFEAPRDMIAAWLEVDVSSNTLMHDPPGGLPSTSRDFRSAEGQWLRQGSSVKRVQNPADRYSGSSSTTGPGSQRSRLPDLAPVLGCTIDRHLFPLPPTVREIAESLERDVMRVWMDGISWASQQSSHTSDFVVGTAKCFEKCLNSLVEWLTIQVEDAVEHACGQSGLKLASGDTTTTDGGASDESVDTDICLALSFVCKALERSLRRLVAIDDPPDTLCPEWLTVRPNLGSPLSVLSDLGSRCDQAWAQYAAGVFACRYFSIFDALYLRPATNLKAEFERAVSELSLASSPEIRTRSYANLAKLATLRVIQEASREQQSIEVCCTPHSPSRALVRIVVELSSSAQSAFGLHSTPTLWSLFWRSVADYMTRGMRTRLEALAVQKDRSGGNGYYWEQLHTDVSYLRNQAAKAGRVTGDGAAMFAFSSLLGDIETRAERPLRMVEDDNGAMSFGTDPPPQDITSSALDSLEMISSDQELLVGGHSL</sequence>
<comment type="caution">
    <text evidence="1">The sequence shown here is derived from an EMBL/GenBank/DDBJ whole genome shotgun (WGS) entry which is preliminary data.</text>
</comment>
<evidence type="ECO:0000313" key="1">
    <source>
        <dbReference type="EMBL" id="KAJ1679582.1"/>
    </source>
</evidence>
<dbReference type="EMBL" id="JAMZIH010000292">
    <property type="protein sequence ID" value="KAJ1679582.1"/>
    <property type="molecule type" value="Genomic_DNA"/>
</dbReference>
<gene>
    <name evidence="1" type="ORF">EV182_001753</name>
</gene>
<protein>
    <submittedName>
        <fullName evidence="1">Uncharacterized protein</fullName>
    </submittedName>
</protein>
<dbReference type="Proteomes" id="UP001145114">
    <property type="component" value="Unassembled WGS sequence"/>
</dbReference>
<evidence type="ECO:0000313" key="2">
    <source>
        <dbReference type="Proteomes" id="UP001145114"/>
    </source>
</evidence>
<accession>A0ACC1HT06</accession>
<organism evidence="1 2">
    <name type="scientific">Spiromyces aspiralis</name>
    <dbReference type="NCBI Taxonomy" id="68401"/>
    <lineage>
        <taxon>Eukaryota</taxon>
        <taxon>Fungi</taxon>
        <taxon>Fungi incertae sedis</taxon>
        <taxon>Zoopagomycota</taxon>
        <taxon>Kickxellomycotina</taxon>
        <taxon>Kickxellomycetes</taxon>
        <taxon>Kickxellales</taxon>
        <taxon>Kickxellaceae</taxon>
        <taxon>Spiromyces</taxon>
    </lineage>
</organism>
<proteinExistence type="predicted"/>
<reference evidence="1" key="1">
    <citation type="submission" date="2022-06" db="EMBL/GenBank/DDBJ databases">
        <title>Phylogenomic reconstructions and comparative analyses of Kickxellomycotina fungi.</title>
        <authorList>
            <person name="Reynolds N.K."/>
            <person name="Stajich J.E."/>
            <person name="Barry K."/>
            <person name="Grigoriev I.V."/>
            <person name="Crous P."/>
            <person name="Smith M.E."/>
        </authorList>
    </citation>
    <scope>NUCLEOTIDE SEQUENCE</scope>
    <source>
        <strain evidence="1">RSA 2271</strain>
    </source>
</reference>